<evidence type="ECO:0000313" key="2">
    <source>
        <dbReference type="Proteomes" id="UP001139408"/>
    </source>
</evidence>
<dbReference type="EMBL" id="JAKILJ010000011">
    <property type="protein sequence ID" value="MCL1104895.1"/>
    <property type="molecule type" value="Genomic_DNA"/>
</dbReference>
<sequence length="90" mass="10217">MKKLIIIIVAVALGYLINLKFVDIAYAMGFAELKKEAILINDQKMKVKCDSYAFGFFDEIKLENKFQQCINDYQAQGYVLLDAVPTDSDV</sequence>
<evidence type="ECO:0000313" key="1">
    <source>
        <dbReference type="EMBL" id="MCL1104895.1"/>
    </source>
</evidence>
<dbReference type="Proteomes" id="UP001139408">
    <property type="component" value="Unassembled WGS sequence"/>
</dbReference>
<accession>A0A9X1Z425</accession>
<gene>
    <name evidence="1" type="ORF">L2749_06425</name>
</gene>
<protein>
    <submittedName>
        <fullName evidence="1">Uncharacterized protein</fullName>
    </submittedName>
</protein>
<proteinExistence type="predicted"/>
<keyword evidence="2" id="KW-1185">Reference proteome</keyword>
<comment type="caution">
    <text evidence="1">The sequence shown here is derived from an EMBL/GenBank/DDBJ whole genome shotgun (WGS) entry which is preliminary data.</text>
</comment>
<dbReference type="AlphaFoldDB" id="A0A9X1Z425"/>
<reference evidence="1" key="1">
    <citation type="submission" date="2022-01" db="EMBL/GenBank/DDBJ databases">
        <title>Whole genome-based taxonomy of the Shewanellaceae.</title>
        <authorList>
            <person name="Martin-Rodriguez A.J."/>
        </authorList>
    </citation>
    <scope>NUCLEOTIDE SEQUENCE</scope>
    <source>
        <strain evidence="1">DSM 23803</strain>
    </source>
</reference>
<name>A0A9X1Z425_9GAMM</name>
<organism evidence="1 2">
    <name type="scientific">Shewanella algicola</name>
    <dbReference type="NCBI Taxonomy" id="640633"/>
    <lineage>
        <taxon>Bacteria</taxon>
        <taxon>Pseudomonadati</taxon>
        <taxon>Pseudomonadota</taxon>
        <taxon>Gammaproteobacteria</taxon>
        <taxon>Alteromonadales</taxon>
        <taxon>Shewanellaceae</taxon>
        <taxon>Shewanella</taxon>
    </lineage>
</organism>
<dbReference type="RefSeq" id="WP_188924494.1">
    <property type="nucleotide sequence ID" value="NZ_BMQI01000011.1"/>
</dbReference>